<sequence>MPHHNPVLDHALRTPAFIKLAGKRVVLASNSPRRREILRVVGLEPEVVPSTFAENLSQRDFESPYEYPVATATHKAVEVYERLVKEDPEDPPDLVIAADTVVLSSVTMPVPGTSASLINEPIPEILEKPSSQADNLRMLLDLNGQRCEVVTGITIVYPVLAAPGYAIQSIDERSFVYFADSPVHLLEAYADCREGIDRAGGFAVQGRGGLLISRVEGDYNNVVGFPVTSFFHWLEELIEEDEDFLE</sequence>
<dbReference type="OMA" id="VIGCDSV"/>
<evidence type="ECO:0000313" key="4">
    <source>
        <dbReference type="Proteomes" id="UP000030653"/>
    </source>
</evidence>
<dbReference type="HOGENOM" id="CLU_040416_0_2_1"/>
<comment type="cofactor">
    <cofactor evidence="1">
        <name>a divalent metal cation</name>
        <dbReference type="ChEBI" id="CHEBI:60240"/>
    </cofactor>
</comment>
<dbReference type="Pfam" id="PF02545">
    <property type="entry name" value="Maf"/>
    <property type="match status" value="1"/>
</dbReference>
<dbReference type="HAMAP" id="MF_00528">
    <property type="entry name" value="Maf"/>
    <property type="match status" value="1"/>
</dbReference>
<protein>
    <submittedName>
        <fullName evidence="3">Maf/Ham1</fullName>
    </submittedName>
</protein>
<dbReference type="SUPFAM" id="SSF52972">
    <property type="entry name" value="ITPase-like"/>
    <property type="match status" value="1"/>
</dbReference>
<accession>M5G409</accession>
<name>M5G409_DACPD</name>
<dbReference type="RefSeq" id="XP_040631890.1">
    <property type="nucleotide sequence ID" value="XM_040771984.1"/>
</dbReference>
<dbReference type="Proteomes" id="UP000030653">
    <property type="component" value="Unassembled WGS sequence"/>
</dbReference>
<dbReference type="AlphaFoldDB" id="M5G409"/>
<evidence type="ECO:0000313" key="3">
    <source>
        <dbReference type="EMBL" id="EJU04996.1"/>
    </source>
</evidence>
<organism evidence="3 4">
    <name type="scientific">Dacryopinax primogenitus (strain DJM 731)</name>
    <name type="common">Brown rot fungus</name>
    <dbReference type="NCBI Taxonomy" id="1858805"/>
    <lineage>
        <taxon>Eukaryota</taxon>
        <taxon>Fungi</taxon>
        <taxon>Dikarya</taxon>
        <taxon>Basidiomycota</taxon>
        <taxon>Agaricomycotina</taxon>
        <taxon>Dacrymycetes</taxon>
        <taxon>Dacrymycetales</taxon>
        <taxon>Dacrymycetaceae</taxon>
        <taxon>Dacryopinax</taxon>
    </lineage>
</organism>
<dbReference type="EMBL" id="JH795857">
    <property type="protein sequence ID" value="EJU04996.1"/>
    <property type="molecule type" value="Genomic_DNA"/>
</dbReference>
<dbReference type="InterPro" id="IPR003697">
    <property type="entry name" value="Maf-like"/>
</dbReference>
<dbReference type="CDD" id="cd00555">
    <property type="entry name" value="Maf"/>
    <property type="match status" value="1"/>
</dbReference>
<evidence type="ECO:0000256" key="1">
    <source>
        <dbReference type="ARBA" id="ARBA00001968"/>
    </source>
</evidence>
<reference evidence="3 4" key="1">
    <citation type="journal article" date="2012" name="Science">
        <title>The Paleozoic origin of enzymatic lignin decomposition reconstructed from 31 fungal genomes.</title>
        <authorList>
            <person name="Floudas D."/>
            <person name="Binder M."/>
            <person name="Riley R."/>
            <person name="Barry K."/>
            <person name="Blanchette R.A."/>
            <person name="Henrissat B."/>
            <person name="Martinez A.T."/>
            <person name="Otillar R."/>
            <person name="Spatafora J.W."/>
            <person name="Yadav J.S."/>
            <person name="Aerts A."/>
            <person name="Benoit I."/>
            <person name="Boyd A."/>
            <person name="Carlson A."/>
            <person name="Copeland A."/>
            <person name="Coutinho P.M."/>
            <person name="de Vries R.P."/>
            <person name="Ferreira P."/>
            <person name="Findley K."/>
            <person name="Foster B."/>
            <person name="Gaskell J."/>
            <person name="Glotzer D."/>
            <person name="Gorecki P."/>
            <person name="Heitman J."/>
            <person name="Hesse C."/>
            <person name="Hori C."/>
            <person name="Igarashi K."/>
            <person name="Jurgens J.A."/>
            <person name="Kallen N."/>
            <person name="Kersten P."/>
            <person name="Kohler A."/>
            <person name="Kuees U."/>
            <person name="Kumar T.K.A."/>
            <person name="Kuo A."/>
            <person name="LaButti K."/>
            <person name="Larrondo L.F."/>
            <person name="Lindquist E."/>
            <person name="Ling A."/>
            <person name="Lombard V."/>
            <person name="Lucas S."/>
            <person name="Lundell T."/>
            <person name="Martin R."/>
            <person name="McLaughlin D.J."/>
            <person name="Morgenstern I."/>
            <person name="Morin E."/>
            <person name="Murat C."/>
            <person name="Nagy L.G."/>
            <person name="Nolan M."/>
            <person name="Ohm R.A."/>
            <person name="Patyshakuliyeva A."/>
            <person name="Rokas A."/>
            <person name="Ruiz-Duenas F.J."/>
            <person name="Sabat G."/>
            <person name="Salamov A."/>
            <person name="Samejima M."/>
            <person name="Schmutz J."/>
            <person name="Slot J.C."/>
            <person name="St John F."/>
            <person name="Stenlid J."/>
            <person name="Sun H."/>
            <person name="Sun S."/>
            <person name="Syed K."/>
            <person name="Tsang A."/>
            <person name="Wiebenga A."/>
            <person name="Young D."/>
            <person name="Pisabarro A."/>
            <person name="Eastwood D.C."/>
            <person name="Martin F."/>
            <person name="Cullen D."/>
            <person name="Grigoriev I.V."/>
            <person name="Hibbett D.S."/>
        </authorList>
    </citation>
    <scope>NUCLEOTIDE SEQUENCE [LARGE SCALE GENOMIC DNA]</scope>
    <source>
        <strain evidence="3 4">DJM-731 SS1</strain>
    </source>
</reference>
<proteinExistence type="inferred from homology"/>
<dbReference type="STRING" id="1858805.M5G409"/>
<keyword evidence="4" id="KW-1185">Reference proteome</keyword>
<dbReference type="PIRSF" id="PIRSF006305">
    <property type="entry name" value="Maf"/>
    <property type="match status" value="1"/>
</dbReference>
<dbReference type="InterPro" id="IPR029001">
    <property type="entry name" value="ITPase-like_fam"/>
</dbReference>
<dbReference type="Gene3D" id="3.90.950.10">
    <property type="match status" value="1"/>
</dbReference>
<dbReference type="GO" id="GO:0047429">
    <property type="term" value="F:nucleoside triphosphate diphosphatase activity"/>
    <property type="evidence" value="ECO:0007669"/>
    <property type="project" value="InterPro"/>
</dbReference>
<dbReference type="PANTHER" id="PTHR43213">
    <property type="entry name" value="BIFUNCTIONAL DTTP/UTP PYROPHOSPHATASE/METHYLTRANSFERASE PROTEIN-RELATED"/>
    <property type="match status" value="1"/>
</dbReference>
<keyword evidence="2" id="KW-0378">Hydrolase</keyword>
<evidence type="ECO:0000256" key="2">
    <source>
        <dbReference type="ARBA" id="ARBA00022801"/>
    </source>
</evidence>
<dbReference type="PANTHER" id="PTHR43213:SF5">
    <property type="entry name" value="BIFUNCTIONAL DTTP_UTP PYROPHOSPHATASE_METHYLTRANSFERASE PROTEIN-RELATED"/>
    <property type="match status" value="1"/>
</dbReference>
<dbReference type="GeneID" id="63687046"/>
<dbReference type="OrthoDB" id="10267058at2759"/>
<gene>
    <name evidence="3" type="ORF">DACRYDRAFT_20559</name>
</gene>